<name>A0A098PYC6_9XANT</name>
<organism evidence="1 2">
    <name type="scientific">Xanthomonas axonopodis pv. vasculorum</name>
    <dbReference type="NCBI Taxonomy" id="325777"/>
    <lineage>
        <taxon>Bacteria</taxon>
        <taxon>Pseudomonadati</taxon>
        <taxon>Pseudomonadota</taxon>
        <taxon>Gammaproteobacteria</taxon>
        <taxon>Lysobacterales</taxon>
        <taxon>Lysobacteraceae</taxon>
        <taxon>Xanthomonas</taxon>
    </lineage>
</organism>
<reference evidence="1 2" key="1">
    <citation type="submission" date="2014-09" db="EMBL/GenBank/DDBJ databases">
        <title>A draft genome sequence for Xanthomonas axonopodis pv. vasculorum NCPPB 900.</title>
        <authorList>
            <person name="Harrison J."/>
            <person name="Studholme D.J."/>
        </authorList>
    </citation>
    <scope>NUCLEOTIDE SEQUENCE [LARGE SCALE GENOMIC DNA]</scope>
    <source>
        <strain evidence="1 2">NCPPB 900</strain>
    </source>
</reference>
<evidence type="ECO:0000313" key="2">
    <source>
        <dbReference type="Proteomes" id="UP000028012"/>
    </source>
</evidence>
<dbReference type="EMBL" id="JPHD02000070">
    <property type="protein sequence ID" value="KGE52139.1"/>
    <property type="molecule type" value="Genomic_DNA"/>
</dbReference>
<dbReference type="HOGENOM" id="CLU_159752_0_0_6"/>
<dbReference type="Proteomes" id="UP000028012">
    <property type="component" value="Unassembled WGS sequence"/>
</dbReference>
<protein>
    <submittedName>
        <fullName evidence="1">Uncharacterized protein</fullName>
    </submittedName>
</protein>
<proteinExistence type="predicted"/>
<dbReference type="AlphaFoldDB" id="A0A098PYC6"/>
<gene>
    <name evidence="1" type="ORF">GW15_0210280</name>
</gene>
<sequence>MRQQSGLELAVGHLNASVGPVLTTGQLASALRAGSTRHLPASPIAVALISSLFAELPPNLILRCTVEAAADVQRVNELYREALADALPPVRAWETSVEHFL</sequence>
<evidence type="ECO:0000313" key="1">
    <source>
        <dbReference type="EMBL" id="KGE52139.1"/>
    </source>
</evidence>
<dbReference type="eggNOG" id="ENOG5033AIU">
    <property type="taxonomic scope" value="Bacteria"/>
</dbReference>
<comment type="caution">
    <text evidence="1">The sequence shown here is derived from an EMBL/GenBank/DDBJ whole genome shotgun (WGS) entry which is preliminary data.</text>
</comment>
<accession>A0A098PYC6</accession>
<dbReference type="STRING" id="325777.GW15_0210280"/>